<evidence type="ECO:0000256" key="2">
    <source>
        <dbReference type="RuleBase" id="RU003690"/>
    </source>
</evidence>
<dbReference type="AlphaFoldDB" id="A0A3Q0RQG8"/>
<dbReference type="GO" id="GO:0005829">
    <property type="term" value="C:cytosol"/>
    <property type="evidence" value="ECO:0007669"/>
    <property type="project" value="TreeGrafter"/>
</dbReference>
<feature type="active site" description="Nucleophile" evidence="1">
    <location>
        <position position="380"/>
    </location>
</feature>
<sequence>PNRQKKKMFPPDFAWGAATSAYQIEGGWQADGKGPSIWDTFSHEKGRVFGDQNGDVACNSYELWEKDLECIQQLGLTHYRLSLSWARLLPDGTTRHVNQKGVQYYNKVIDDLLASNVSPMVTLYHFDLPQALQDQGGWKSPGIASLFDSYAQFCFQTFGDRVKLWITINEPQVCAKVGHEDGIHAPGLKEKGTAAYLVGHNMLRAHAAAWHSYNSLYRPEQKGAVSLALNSDWYEPLNQGCTEDIAAAERDLAFTLGWFAWPVFVTGDYPEIMRSAINTQSKKLGYNGACRLPSFSNDDPAVLGTADFFALNYYTSRKVKPGGGCEQMLCMKADQDAEEVLDSSWPISGVSWLAVVPDGLRKLLKYIKDTFNDPAVLITENGFSQVGPLQIEDAQRSVHYKDTISEVAKAIYEDGVNVRGYFAWSLMDNFEWADGFSVRFGLFHVDFADSKRTRTLYQSGRDYAKIISKYKSGQSKLE</sequence>
<organism evidence="4 5">
    <name type="scientific">Amphilophus citrinellus</name>
    <name type="common">Midas cichlid</name>
    <name type="synonym">Cichlasoma citrinellum</name>
    <dbReference type="NCBI Taxonomy" id="61819"/>
    <lineage>
        <taxon>Eukaryota</taxon>
        <taxon>Metazoa</taxon>
        <taxon>Chordata</taxon>
        <taxon>Craniata</taxon>
        <taxon>Vertebrata</taxon>
        <taxon>Euteleostomi</taxon>
        <taxon>Actinopterygii</taxon>
        <taxon>Neopterygii</taxon>
        <taxon>Teleostei</taxon>
        <taxon>Neoteleostei</taxon>
        <taxon>Acanthomorphata</taxon>
        <taxon>Ovalentaria</taxon>
        <taxon>Cichlomorphae</taxon>
        <taxon>Cichliformes</taxon>
        <taxon>Cichlidae</taxon>
        <taxon>New World cichlids</taxon>
        <taxon>Cichlasomatinae</taxon>
        <taxon>Heroini</taxon>
        <taxon>Amphilophus</taxon>
    </lineage>
</organism>
<evidence type="ECO:0000313" key="5">
    <source>
        <dbReference type="Proteomes" id="UP000261340"/>
    </source>
</evidence>
<reference evidence="4" key="2">
    <citation type="submission" date="2025-09" db="UniProtKB">
        <authorList>
            <consortium name="Ensembl"/>
        </authorList>
    </citation>
    <scope>IDENTIFICATION</scope>
</reference>
<reference evidence="4" key="1">
    <citation type="submission" date="2025-08" db="UniProtKB">
        <authorList>
            <consortium name="Ensembl"/>
        </authorList>
    </citation>
    <scope>IDENTIFICATION</scope>
</reference>
<dbReference type="InterPro" id="IPR017853">
    <property type="entry name" value="GH"/>
</dbReference>
<accession>A0A3Q0RQG8</accession>
<dbReference type="FunFam" id="3.20.20.80:FF:000324">
    <property type="entry name" value="Glucosidase, beta, acid 3 (gene/pseudogene)"/>
    <property type="match status" value="1"/>
</dbReference>
<name>A0A3Q0RQG8_AMPCI</name>
<evidence type="ECO:0000256" key="1">
    <source>
        <dbReference type="PROSITE-ProRule" id="PRU10055"/>
    </source>
</evidence>
<dbReference type="GO" id="GO:0046477">
    <property type="term" value="P:glycosylceramide catabolic process"/>
    <property type="evidence" value="ECO:0007669"/>
    <property type="project" value="TreeGrafter"/>
</dbReference>
<evidence type="ECO:0000256" key="3">
    <source>
        <dbReference type="RuleBase" id="RU004468"/>
    </source>
</evidence>
<dbReference type="Proteomes" id="UP000261340">
    <property type="component" value="Unplaced"/>
</dbReference>
<dbReference type="GO" id="GO:0017042">
    <property type="term" value="F:glycosylceramidase activity"/>
    <property type="evidence" value="ECO:0007669"/>
    <property type="project" value="TreeGrafter"/>
</dbReference>
<dbReference type="Gene3D" id="3.20.20.80">
    <property type="entry name" value="Glycosidases"/>
    <property type="match status" value="1"/>
</dbReference>
<dbReference type="InterPro" id="IPR001360">
    <property type="entry name" value="Glyco_hydro_1"/>
</dbReference>
<dbReference type="PANTHER" id="PTHR10353">
    <property type="entry name" value="GLYCOSYL HYDROLASE"/>
    <property type="match status" value="1"/>
</dbReference>
<dbReference type="GeneTree" id="ENSGT00940000160460"/>
<keyword evidence="5" id="KW-1185">Reference proteome</keyword>
<dbReference type="GO" id="GO:0005975">
    <property type="term" value="P:carbohydrate metabolic process"/>
    <property type="evidence" value="ECO:0007669"/>
    <property type="project" value="InterPro"/>
</dbReference>
<dbReference type="STRING" id="61819.ENSACIP00000012557"/>
<evidence type="ECO:0000313" key="4">
    <source>
        <dbReference type="Ensembl" id="ENSACIP00000012557.1"/>
    </source>
</evidence>
<keyword evidence="3" id="KW-0378">Hydrolase</keyword>
<dbReference type="PROSITE" id="PS00572">
    <property type="entry name" value="GLYCOSYL_HYDROL_F1_1"/>
    <property type="match status" value="1"/>
</dbReference>
<dbReference type="Pfam" id="PF00232">
    <property type="entry name" value="Glyco_hydro_1"/>
    <property type="match status" value="1"/>
</dbReference>
<dbReference type="SUPFAM" id="SSF51445">
    <property type="entry name" value="(Trans)glycosidases"/>
    <property type="match status" value="1"/>
</dbReference>
<protein>
    <submittedName>
        <fullName evidence="4">Glucosidase, beta, acid 3 (gene/pseudogene)</fullName>
    </submittedName>
</protein>
<dbReference type="PANTHER" id="PTHR10353:SF291">
    <property type="entry name" value="CYTOSOLIC BETA-GLUCOSIDASE"/>
    <property type="match status" value="1"/>
</dbReference>
<dbReference type="Ensembl" id="ENSACIT00000012910.1">
    <property type="protein sequence ID" value="ENSACIP00000012557.1"/>
    <property type="gene ID" value="ENSACIG00000009785.1"/>
</dbReference>
<dbReference type="InterPro" id="IPR033132">
    <property type="entry name" value="GH_1_N_CS"/>
</dbReference>
<dbReference type="PROSITE" id="PS00653">
    <property type="entry name" value="GLYCOSYL_HYDROL_F1_2"/>
    <property type="match status" value="1"/>
</dbReference>
<dbReference type="OMA" id="YQIEGHG"/>
<comment type="similarity">
    <text evidence="2">Belongs to the glycosyl hydrolase 1 family.</text>
</comment>
<proteinExistence type="inferred from homology"/>
<dbReference type="GO" id="GO:0004565">
    <property type="term" value="F:beta-galactosidase activity"/>
    <property type="evidence" value="ECO:0007669"/>
    <property type="project" value="TreeGrafter"/>
</dbReference>
<dbReference type="InterPro" id="IPR018120">
    <property type="entry name" value="Glyco_hydro_1_AS"/>
</dbReference>
<keyword evidence="3" id="KW-0326">Glycosidase</keyword>
<dbReference type="GO" id="GO:0016020">
    <property type="term" value="C:membrane"/>
    <property type="evidence" value="ECO:0007669"/>
    <property type="project" value="GOC"/>
</dbReference>
<dbReference type="PRINTS" id="PR00131">
    <property type="entry name" value="GLHYDRLASE1"/>
</dbReference>